<dbReference type="PANTHER" id="PTHR37806:SF1">
    <property type="entry name" value="PEPTIDASE C39-LIKE DOMAIN-CONTAINING PROTEIN"/>
    <property type="match status" value="1"/>
</dbReference>
<dbReference type="PANTHER" id="PTHR37806">
    <property type="entry name" value="LMO0724 PROTEIN"/>
    <property type="match status" value="1"/>
</dbReference>
<evidence type="ECO:0000313" key="3">
    <source>
        <dbReference type="EMBL" id="RID83046.1"/>
    </source>
</evidence>
<dbReference type="EMBL" id="QWVT01000029">
    <property type="protein sequence ID" value="RID83046.1"/>
    <property type="molecule type" value="Genomic_DNA"/>
</dbReference>
<dbReference type="InterPro" id="IPR039564">
    <property type="entry name" value="Peptidase_C39-like"/>
</dbReference>
<dbReference type="Pfam" id="PF13529">
    <property type="entry name" value="Peptidase_C39_2"/>
    <property type="match status" value="1"/>
</dbReference>
<feature type="transmembrane region" description="Helical" evidence="1">
    <location>
        <begin position="6"/>
        <end position="23"/>
    </location>
</feature>
<dbReference type="OrthoDB" id="1164310at2"/>
<feature type="domain" description="Peptidase C39-like" evidence="2">
    <location>
        <begin position="93"/>
        <end position="258"/>
    </location>
</feature>
<keyword evidence="1" id="KW-0812">Transmembrane</keyword>
<dbReference type="CDD" id="cd02549">
    <property type="entry name" value="Peptidase_C39A"/>
    <property type="match status" value="1"/>
</dbReference>
<keyword evidence="1" id="KW-0472">Membrane</keyword>
<name>A0A398B5K8_9BACI</name>
<evidence type="ECO:0000256" key="1">
    <source>
        <dbReference type="SAM" id="Phobius"/>
    </source>
</evidence>
<organism evidence="3 4">
    <name type="scientific">Mesobacillus zeae</name>
    <dbReference type="NCBI Taxonomy" id="1917180"/>
    <lineage>
        <taxon>Bacteria</taxon>
        <taxon>Bacillati</taxon>
        <taxon>Bacillota</taxon>
        <taxon>Bacilli</taxon>
        <taxon>Bacillales</taxon>
        <taxon>Bacillaceae</taxon>
        <taxon>Mesobacillus</taxon>
    </lineage>
</organism>
<keyword evidence="1" id="KW-1133">Transmembrane helix</keyword>
<gene>
    <name evidence="3" type="ORF">D1970_16115</name>
</gene>
<accession>A0A398B5K8</accession>
<dbReference type="InterPro" id="IPR039563">
    <property type="entry name" value="Peptidase_C39_single_dom"/>
</dbReference>
<dbReference type="AlphaFoldDB" id="A0A398B5K8"/>
<dbReference type="Gene3D" id="3.90.70.10">
    <property type="entry name" value="Cysteine proteinases"/>
    <property type="match status" value="1"/>
</dbReference>
<proteinExistence type="predicted"/>
<evidence type="ECO:0000259" key="2">
    <source>
        <dbReference type="Pfam" id="PF13529"/>
    </source>
</evidence>
<reference evidence="3 4" key="1">
    <citation type="submission" date="2018-08" db="EMBL/GenBank/DDBJ databases">
        <title>Bacillus jemisoniae sp. nov., Bacillus chryseoplanitiae sp. nov., Bacillus resnikiae sp. nov., and Bacillus frankliniae sp. nov., isolated from Viking spacecraft and associated surfaces.</title>
        <authorList>
            <person name="Seuylemezian A."/>
            <person name="Vaishampayan P."/>
        </authorList>
    </citation>
    <scope>NUCLEOTIDE SEQUENCE [LARGE SCALE GENOMIC DNA]</scope>
    <source>
        <strain evidence="3 4">JJ-247</strain>
    </source>
</reference>
<comment type="caution">
    <text evidence="3">The sequence shown here is derived from an EMBL/GenBank/DDBJ whole genome shotgun (WGS) entry which is preliminary data.</text>
</comment>
<feature type="transmembrane region" description="Helical" evidence="1">
    <location>
        <begin position="30"/>
        <end position="47"/>
    </location>
</feature>
<evidence type="ECO:0000313" key="4">
    <source>
        <dbReference type="Proteomes" id="UP000265816"/>
    </source>
</evidence>
<dbReference type="Proteomes" id="UP000265816">
    <property type="component" value="Unassembled WGS sequence"/>
</dbReference>
<keyword evidence="4" id="KW-1185">Reference proteome</keyword>
<dbReference type="RefSeq" id="WP_119113892.1">
    <property type="nucleotide sequence ID" value="NZ_CBCSEO010000003.1"/>
</dbReference>
<protein>
    <recommendedName>
        <fullName evidence="2">Peptidase C39-like domain-containing protein</fullName>
    </recommendedName>
</protein>
<sequence>MFLLYLTIAFSSSLTLFLVLWLRRKTPVRFVSMVFLVFLAAAGAFLADGTGSIKVAKAVDTVKSWISSPLDEGSFLESGSQSPVIKLEESIQLDVPAVSQLPELARGCEVTSLSMLLKHAGVKVDKLELADQIYKNPEQRTVVGGVIHYGHPNEGFIGNMYTHGEHGLGVYHKPIADLAGKFLPGRIRDLTGADFDELKIPLSDGRPVWIITNTRYKKLDSSEFEKWHTPQGEVMVTYREHSVLLTGYDSKYVYFNDPLTGQKNKKAPIADFKEAWVQMGRQAVTYLPL</sequence>